<dbReference type="EMBL" id="JACGWJ010000006">
    <property type="protein sequence ID" value="KAL0414316.1"/>
    <property type="molecule type" value="Genomic_DNA"/>
</dbReference>
<comment type="caution">
    <text evidence="1">The sequence shown here is derived from an EMBL/GenBank/DDBJ whole genome shotgun (WGS) entry which is preliminary data.</text>
</comment>
<organism evidence="1">
    <name type="scientific">Sesamum radiatum</name>
    <name type="common">Black benniseed</name>
    <dbReference type="NCBI Taxonomy" id="300843"/>
    <lineage>
        <taxon>Eukaryota</taxon>
        <taxon>Viridiplantae</taxon>
        <taxon>Streptophyta</taxon>
        <taxon>Embryophyta</taxon>
        <taxon>Tracheophyta</taxon>
        <taxon>Spermatophyta</taxon>
        <taxon>Magnoliopsida</taxon>
        <taxon>eudicotyledons</taxon>
        <taxon>Gunneridae</taxon>
        <taxon>Pentapetalae</taxon>
        <taxon>asterids</taxon>
        <taxon>lamiids</taxon>
        <taxon>Lamiales</taxon>
        <taxon>Pedaliaceae</taxon>
        <taxon>Sesamum</taxon>
    </lineage>
</organism>
<sequence length="133" mass="14725">MLLLSIHTRLSGLSPLKLRTSCRISHITDAYAPLDLEACRLSSRRTFLYHNCTSSHISARPNSAHSLTTVHEGVSTSTPRNPKGGLFQAPQVQLCRLRNRHLNVLLILSEMVALHPPLSTHGGILRTLRPHSP</sequence>
<evidence type="ECO:0000313" key="1">
    <source>
        <dbReference type="EMBL" id="KAL0414316.1"/>
    </source>
</evidence>
<protein>
    <submittedName>
        <fullName evidence="1">Uncharacterized protein</fullName>
    </submittedName>
</protein>
<gene>
    <name evidence="1" type="ORF">Sradi_1633300</name>
</gene>
<proteinExistence type="predicted"/>
<dbReference type="AlphaFoldDB" id="A0AAW2UEI9"/>
<reference evidence="1" key="1">
    <citation type="submission" date="2020-06" db="EMBL/GenBank/DDBJ databases">
        <authorList>
            <person name="Li T."/>
            <person name="Hu X."/>
            <person name="Zhang T."/>
            <person name="Song X."/>
            <person name="Zhang H."/>
            <person name="Dai N."/>
            <person name="Sheng W."/>
            <person name="Hou X."/>
            <person name="Wei L."/>
        </authorList>
    </citation>
    <scope>NUCLEOTIDE SEQUENCE</scope>
    <source>
        <strain evidence="1">G02</strain>
        <tissue evidence="1">Leaf</tissue>
    </source>
</reference>
<reference evidence="1" key="2">
    <citation type="journal article" date="2024" name="Plant">
        <title>Genomic evolution and insights into agronomic trait innovations of Sesamum species.</title>
        <authorList>
            <person name="Miao H."/>
            <person name="Wang L."/>
            <person name="Qu L."/>
            <person name="Liu H."/>
            <person name="Sun Y."/>
            <person name="Le M."/>
            <person name="Wang Q."/>
            <person name="Wei S."/>
            <person name="Zheng Y."/>
            <person name="Lin W."/>
            <person name="Duan Y."/>
            <person name="Cao H."/>
            <person name="Xiong S."/>
            <person name="Wang X."/>
            <person name="Wei L."/>
            <person name="Li C."/>
            <person name="Ma Q."/>
            <person name="Ju M."/>
            <person name="Zhao R."/>
            <person name="Li G."/>
            <person name="Mu C."/>
            <person name="Tian Q."/>
            <person name="Mei H."/>
            <person name="Zhang T."/>
            <person name="Gao T."/>
            <person name="Zhang H."/>
        </authorList>
    </citation>
    <scope>NUCLEOTIDE SEQUENCE</scope>
    <source>
        <strain evidence="1">G02</strain>
    </source>
</reference>
<accession>A0AAW2UEI9</accession>
<name>A0AAW2UEI9_SESRA</name>